<dbReference type="InterPro" id="IPR001789">
    <property type="entry name" value="Sig_transdc_resp-reg_receiver"/>
</dbReference>
<evidence type="ECO:0000256" key="3">
    <source>
        <dbReference type="ARBA" id="ARBA00022490"/>
    </source>
</evidence>
<dbReference type="PROSITE" id="PS01124">
    <property type="entry name" value="HTH_ARAC_FAMILY_2"/>
    <property type="match status" value="1"/>
</dbReference>
<feature type="domain" description="HTH araC/xylS-type" evidence="11">
    <location>
        <begin position="404"/>
        <end position="477"/>
    </location>
</feature>
<dbReference type="Pfam" id="PF00072">
    <property type="entry name" value="Response_reg"/>
    <property type="match status" value="1"/>
</dbReference>
<dbReference type="GO" id="GO:0000160">
    <property type="term" value="P:phosphorelay signal transduction system"/>
    <property type="evidence" value="ECO:0007669"/>
    <property type="project" value="UniProtKB-KW"/>
</dbReference>
<name>A0A7M2RIJ9_9FIRM</name>
<dbReference type="Gene3D" id="1.10.10.60">
    <property type="entry name" value="Homeodomain-like"/>
    <property type="match status" value="1"/>
</dbReference>
<keyword evidence="6" id="KW-0805">Transcription regulation</keyword>
<dbReference type="InterPro" id="IPR051552">
    <property type="entry name" value="HptR"/>
</dbReference>
<accession>A0A7M2RIJ9</accession>
<keyword evidence="7" id="KW-0238">DNA-binding</keyword>
<evidence type="ECO:0000256" key="8">
    <source>
        <dbReference type="ARBA" id="ARBA00023163"/>
    </source>
</evidence>
<dbReference type="GO" id="GO:0003700">
    <property type="term" value="F:DNA-binding transcription factor activity"/>
    <property type="evidence" value="ECO:0007669"/>
    <property type="project" value="InterPro"/>
</dbReference>
<dbReference type="CDD" id="cd17536">
    <property type="entry name" value="REC_YesN-like"/>
    <property type="match status" value="1"/>
</dbReference>
<evidence type="ECO:0000256" key="2">
    <source>
        <dbReference type="ARBA" id="ARBA00018672"/>
    </source>
</evidence>
<evidence type="ECO:0000256" key="1">
    <source>
        <dbReference type="ARBA" id="ARBA00004496"/>
    </source>
</evidence>
<dbReference type="SUPFAM" id="SSF52172">
    <property type="entry name" value="CheY-like"/>
    <property type="match status" value="1"/>
</dbReference>
<evidence type="ECO:0000256" key="4">
    <source>
        <dbReference type="ARBA" id="ARBA00022553"/>
    </source>
</evidence>
<dbReference type="Proteomes" id="UP000593601">
    <property type="component" value="Chromosome"/>
</dbReference>
<feature type="domain" description="Response regulatory" evidence="12">
    <location>
        <begin position="5"/>
        <end position="122"/>
    </location>
</feature>
<dbReference type="Pfam" id="PF12833">
    <property type="entry name" value="HTH_18"/>
    <property type="match status" value="1"/>
</dbReference>
<dbReference type="GO" id="GO:0005737">
    <property type="term" value="C:cytoplasm"/>
    <property type="evidence" value="ECO:0007669"/>
    <property type="project" value="UniProtKB-SubCell"/>
</dbReference>
<dbReference type="SMART" id="SM00448">
    <property type="entry name" value="REC"/>
    <property type="match status" value="1"/>
</dbReference>
<evidence type="ECO:0000256" key="7">
    <source>
        <dbReference type="ARBA" id="ARBA00023125"/>
    </source>
</evidence>
<dbReference type="PANTHER" id="PTHR42713:SF3">
    <property type="entry name" value="TRANSCRIPTIONAL REGULATORY PROTEIN HPTR"/>
    <property type="match status" value="1"/>
</dbReference>
<evidence type="ECO:0000256" key="5">
    <source>
        <dbReference type="ARBA" id="ARBA00023012"/>
    </source>
</evidence>
<keyword evidence="5" id="KW-0902">Two-component regulatory system</keyword>
<keyword evidence="4 10" id="KW-0597">Phosphoprotein</keyword>
<dbReference type="InterPro" id="IPR011006">
    <property type="entry name" value="CheY-like_superfamily"/>
</dbReference>
<gene>
    <name evidence="13" type="ORF">INP51_14720</name>
</gene>
<comment type="subcellular location">
    <subcellularLocation>
        <location evidence="1">Cytoplasm</location>
    </subcellularLocation>
</comment>
<comment type="function">
    <text evidence="9">May play the central regulatory role in sporulation. It may be an element of the effector pathway responsible for the activation of sporulation genes in response to nutritional stress. Spo0A may act in concert with spo0H (a sigma factor) to control the expression of some genes that are critical to the sporulation process.</text>
</comment>
<dbReference type="InterPro" id="IPR009057">
    <property type="entry name" value="Homeodomain-like_sf"/>
</dbReference>
<dbReference type="AlphaFoldDB" id="A0A7M2RIJ9"/>
<dbReference type="InterPro" id="IPR018060">
    <property type="entry name" value="HTH_AraC"/>
</dbReference>
<keyword evidence="8" id="KW-0804">Transcription</keyword>
<evidence type="ECO:0000259" key="11">
    <source>
        <dbReference type="PROSITE" id="PS01124"/>
    </source>
</evidence>
<dbReference type="RefSeq" id="WP_193735529.1">
    <property type="nucleotide sequence ID" value="NZ_CP063304.1"/>
</dbReference>
<dbReference type="EMBL" id="CP063304">
    <property type="protein sequence ID" value="QOV19182.1"/>
    <property type="molecule type" value="Genomic_DNA"/>
</dbReference>
<evidence type="ECO:0000256" key="9">
    <source>
        <dbReference type="ARBA" id="ARBA00024867"/>
    </source>
</evidence>
<dbReference type="SUPFAM" id="SSF46689">
    <property type="entry name" value="Homeodomain-like"/>
    <property type="match status" value="1"/>
</dbReference>
<sequence>MRRYKMIVIDDEEISADGVSMLVEQSGLAVDMDGVFYSSIEALKYLKENSIDIVITDISMPELSGLEMIEKMKEANSRSLFIILTGYGSLEYAKEAMRYGVRHFLLKPCSPSELKESISECMGERDSQAQERFLRLKEVIKRQILNQNIKNEENNILTASFQMLMYEERYYECIHGDLETILYDREYGFSNIKGTMIYYVDNTISILPGLKKIAKRHSRERIVIYYCDSGRELTVEEIFKQGRSMFAYGFYTDESCVIEAGKVGEEKELQNFQLELPFRKVTKLLEKNDFSEARDQFGKILKVCRERKVPPQRLLELTEKFCREWMKNFGEEAIQAGIVKEILTVSNSEKLKDVLDKVIQVLGQYKVGELADGKISENLNLIIERYYNISELSLKWISQNLLYLNPEYMGKVYQKETSQKFTSKLLEIRMKKAEEFIRDERRVSEVASLVGFENNPDYFGTQFKKVYGLTPSQYGKRLKMNKKNN</sequence>
<feature type="modified residue" description="4-aspartylphosphate" evidence="10">
    <location>
        <position position="57"/>
    </location>
</feature>
<dbReference type="Gene3D" id="3.40.50.2300">
    <property type="match status" value="1"/>
</dbReference>
<protein>
    <recommendedName>
        <fullName evidence="2">Stage 0 sporulation protein A homolog</fullName>
    </recommendedName>
</protein>
<dbReference type="PANTHER" id="PTHR42713">
    <property type="entry name" value="HISTIDINE KINASE-RELATED"/>
    <property type="match status" value="1"/>
</dbReference>
<organism evidence="13 14">
    <name type="scientific">Blautia liquoris</name>
    <dbReference type="NCBI Taxonomy" id="2779518"/>
    <lineage>
        <taxon>Bacteria</taxon>
        <taxon>Bacillati</taxon>
        <taxon>Bacillota</taxon>
        <taxon>Clostridia</taxon>
        <taxon>Lachnospirales</taxon>
        <taxon>Lachnospiraceae</taxon>
        <taxon>Blautia</taxon>
    </lineage>
</organism>
<proteinExistence type="predicted"/>
<keyword evidence="14" id="KW-1185">Reference proteome</keyword>
<dbReference type="KEGG" id="bliq:INP51_14720"/>
<dbReference type="PROSITE" id="PS50110">
    <property type="entry name" value="RESPONSE_REGULATORY"/>
    <property type="match status" value="1"/>
</dbReference>
<dbReference type="SMART" id="SM00342">
    <property type="entry name" value="HTH_ARAC"/>
    <property type="match status" value="1"/>
</dbReference>
<reference evidence="13 14" key="1">
    <citation type="submission" date="2020-10" db="EMBL/GenBank/DDBJ databases">
        <title>Blautia liquoris sp.nov., isolated from the mud in a fermentation cellar used for the production of Chinese strong-flavoured liquor.</title>
        <authorList>
            <person name="Lu L."/>
        </authorList>
    </citation>
    <scope>NUCLEOTIDE SEQUENCE [LARGE SCALE GENOMIC DNA]</scope>
    <source>
        <strain evidence="13 14">LZLJ-3</strain>
    </source>
</reference>
<dbReference type="GO" id="GO:0043565">
    <property type="term" value="F:sequence-specific DNA binding"/>
    <property type="evidence" value="ECO:0007669"/>
    <property type="project" value="InterPro"/>
</dbReference>
<evidence type="ECO:0000259" key="12">
    <source>
        <dbReference type="PROSITE" id="PS50110"/>
    </source>
</evidence>
<evidence type="ECO:0000313" key="14">
    <source>
        <dbReference type="Proteomes" id="UP000593601"/>
    </source>
</evidence>
<keyword evidence="3" id="KW-0963">Cytoplasm</keyword>
<evidence type="ECO:0000256" key="6">
    <source>
        <dbReference type="ARBA" id="ARBA00023015"/>
    </source>
</evidence>
<evidence type="ECO:0000313" key="13">
    <source>
        <dbReference type="EMBL" id="QOV19182.1"/>
    </source>
</evidence>
<evidence type="ECO:0000256" key="10">
    <source>
        <dbReference type="PROSITE-ProRule" id="PRU00169"/>
    </source>
</evidence>